<keyword evidence="11" id="KW-1185">Reference proteome</keyword>
<evidence type="ECO:0000256" key="9">
    <source>
        <dbReference type="SAM" id="Phobius"/>
    </source>
</evidence>
<evidence type="ECO:0000256" key="2">
    <source>
        <dbReference type="ARBA" id="ARBA00022448"/>
    </source>
</evidence>
<keyword evidence="5 9" id="KW-0812">Transmembrane</keyword>
<evidence type="ECO:0000256" key="3">
    <source>
        <dbReference type="ARBA" id="ARBA00022475"/>
    </source>
</evidence>
<comment type="subcellular location">
    <subcellularLocation>
        <location evidence="1">Cell membrane</location>
        <topology evidence="1">Multi-pass membrane protein</topology>
    </subcellularLocation>
</comment>
<feature type="transmembrane region" description="Helical" evidence="9">
    <location>
        <begin position="49"/>
        <end position="82"/>
    </location>
</feature>
<keyword evidence="3" id="KW-1003">Cell membrane</keyword>
<evidence type="ECO:0000256" key="6">
    <source>
        <dbReference type="ARBA" id="ARBA00022989"/>
    </source>
</evidence>
<dbReference type="InterPro" id="IPR001851">
    <property type="entry name" value="ABC_transp_permease"/>
</dbReference>
<sequence length="314" mass="33261">MIKKLTKNNFFILLVVLAIVMGVMSNLSDYFLTPLYLLNATRFISETSLIGLGMTLVILTGGIDLSVGSMMALSSVCLGLFCQIGIPSILAVVFSLLIGALGGMLNGYVVCKLKLPALIVTLATMELFRGIALGISGGSAIAIPENLYFLGQGDIGPLPVQLVVTTLVYIIVAVFIYKTNFGVYLKSIGYNEEVAVFSGIRVTWNKVKAYVLSGFFAALLGVLFTCRVSSAKADYGNNYEMDAITIAVFGGASLAGGKVSFAGAYIAAIIIVMIRLGLTTAAIQTEVQSVIIGLILILAVAFNNFVASRKTVEM</sequence>
<evidence type="ECO:0000256" key="4">
    <source>
        <dbReference type="ARBA" id="ARBA00022519"/>
    </source>
</evidence>
<protein>
    <recommendedName>
        <fullName evidence="8">Autoinducer 2 import system permease protein LsrD</fullName>
    </recommendedName>
</protein>
<feature type="transmembrane region" description="Helical" evidence="9">
    <location>
        <begin position="207"/>
        <end position="226"/>
    </location>
</feature>
<keyword evidence="6 9" id="KW-1133">Transmembrane helix</keyword>
<evidence type="ECO:0000313" key="11">
    <source>
        <dbReference type="Proteomes" id="UP000633936"/>
    </source>
</evidence>
<dbReference type="PANTHER" id="PTHR32196:SF71">
    <property type="entry name" value="AUTOINDUCER 2 IMPORT SYSTEM PERMEASE PROTEIN LSRD"/>
    <property type="match status" value="1"/>
</dbReference>
<dbReference type="RefSeq" id="WP_118039911.1">
    <property type="nucleotide sequence ID" value="NZ_JACOQE010000005.1"/>
</dbReference>
<evidence type="ECO:0000256" key="8">
    <source>
        <dbReference type="ARBA" id="ARBA00039381"/>
    </source>
</evidence>
<evidence type="ECO:0000256" key="5">
    <source>
        <dbReference type="ARBA" id="ARBA00022692"/>
    </source>
</evidence>
<feature type="transmembrane region" description="Helical" evidence="9">
    <location>
        <begin position="262"/>
        <end position="283"/>
    </location>
</feature>
<accession>A0ABR7I2U2</accession>
<dbReference type="Pfam" id="PF02653">
    <property type="entry name" value="BPD_transp_2"/>
    <property type="match status" value="1"/>
</dbReference>
<organism evidence="10 11">
    <name type="scientific">Blautia intestinalis</name>
    <dbReference type="NCBI Taxonomy" id="2763028"/>
    <lineage>
        <taxon>Bacteria</taxon>
        <taxon>Bacillati</taxon>
        <taxon>Bacillota</taxon>
        <taxon>Clostridia</taxon>
        <taxon>Lachnospirales</taxon>
        <taxon>Lachnospiraceae</taxon>
        <taxon>Blautia</taxon>
    </lineage>
</organism>
<evidence type="ECO:0000256" key="7">
    <source>
        <dbReference type="ARBA" id="ARBA00023136"/>
    </source>
</evidence>
<comment type="caution">
    <text evidence="10">The sequence shown here is derived from an EMBL/GenBank/DDBJ whole genome shotgun (WGS) entry which is preliminary data.</text>
</comment>
<dbReference type="CDD" id="cd06579">
    <property type="entry name" value="TM_PBP1_transp_AraH_like"/>
    <property type="match status" value="1"/>
</dbReference>
<proteinExistence type="predicted"/>
<reference evidence="10 11" key="1">
    <citation type="submission" date="2020-08" db="EMBL/GenBank/DDBJ databases">
        <title>Genome public.</title>
        <authorList>
            <person name="Liu C."/>
            <person name="Sun Q."/>
        </authorList>
    </citation>
    <scope>NUCLEOTIDE SEQUENCE [LARGE SCALE GENOMIC DNA]</scope>
    <source>
        <strain evidence="10 11">27-44</strain>
    </source>
</reference>
<keyword evidence="4" id="KW-0997">Cell inner membrane</keyword>
<evidence type="ECO:0000313" key="10">
    <source>
        <dbReference type="EMBL" id="MBC5740838.1"/>
    </source>
</evidence>
<keyword evidence="2" id="KW-0813">Transport</keyword>
<feature type="transmembrane region" description="Helical" evidence="9">
    <location>
        <begin position="290"/>
        <end position="307"/>
    </location>
</feature>
<feature type="transmembrane region" description="Helical" evidence="9">
    <location>
        <begin position="155"/>
        <end position="177"/>
    </location>
</feature>
<dbReference type="EMBL" id="JACOQE010000005">
    <property type="protein sequence ID" value="MBC5740838.1"/>
    <property type="molecule type" value="Genomic_DNA"/>
</dbReference>
<feature type="transmembrane region" description="Helical" evidence="9">
    <location>
        <begin position="89"/>
        <end position="109"/>
    </location>
</feature>
<evidence type="ECO:0000256" key="1">
    <source>
        <dbReference type="ARBA" id="ARBA00004651"/>
    </source>
</evidence>
<feature type="transmembrane region" description="Helical" evidence="9">
    <location>
        <begin position="115"/>
        <end position="143"/>
    </location>
</feature>
<keyword evidence="7 9" id="KW-0472">Membrane</keyword>
<gene>
    <name evidence="10" type="ORF">H8Z79_10315</name>
</gene>
<name>A0ABR7I2U2_9FIRM</name>
<dbReference type="PANTHER" id="PTHR32196">
    <property type="entry name" value="ABC TRANSPORTER PERMEASE PROTEIN YPHD-RELATED-RELATED"/>
    <property type="match status" value="1"/>
</dbReference>
<dbReference type="Proteomes" id="UP000633936">
    <property type="component" value="Unassembled WGS sequence"/>
</dbReference>